<dbReference type="PANTHER" id="PTHR13124">
    <property type="entry name" value="39S RIBOSOMAL PROTEIN L46, MITOCHONDRIAL PRECURSOR-RELATED"/>
    <property type="match status" value="1"/>
</dbReference>
<evidence type="ECO:0000259" key="1">
    <source>
        <dbReference type="Pfam" id="PF11788"/>
    </source>
</evidence>
<dbReference type="InterPro" id="IPR021757">
    <property type="entry name" value="Ribosomal_mL46_N"/>
</dbReference>
<dbReference type="GO" id="GO:0003735">
    <property type="term" value="F:structural constituent of ribosome"/>
    <property type="evidence" value="ECO:0007669"/>
    <property type="project" value="InterPro"/>
</dbReference>
<dbReference type="AlphaFoldDB" id="F9W3M9"/>
<evidence type="ECO:0000313" key="2">
    <source>
        <dbReference type="EMBL" id="CCD11750.1"/>
    </source>
</evidence>
<dbReference type="FunFam" id="3.90.79.10:FF:000088">
    <property type="entry name" value="Mitochondrial ribosomal protein L17"/>
    <property type="match status" value="1"/>
</dbReference>
<dbReference type="OMA" id="GLDCYVW"/>
<dbReference type="Proteomes" id="UP000000702">
    <property type="component" value="Unassembled WGS sequence"/>
</dbReference>
<sequence>MRLLARLPLPRVSLGRAFHSQHRTPVLPQIPVAGIKKSHATPLVRVAYLLHRHPVVKPTPHPLETEMAYLLQREHQRYSRHETSESAVHFMAQRGQSIDVLNRTDPRQIQSNFFALELYQDAMRVVLQRYKPEKRVTPHDLWDPTAHSGNSPPVRHTLQRKLDDYLHLIVRNASSGKWTVPQTALCEHETLRMAVDRAIATDNSEGLDCYVWSNAPQATVVDPTDGARVFIYVATYLSGKPTFSEFKPPARDHAWVTRHEMRQYMDDFLCPELMEALLDIAADSTFES</sequence>
<name>F9W3M9_TRYCI</name>
<feature type="domain" description="Large ribosomal subunit protein mL46 N-terminal" evidence="1">
    <location>
        <begin position="44"/>
        <end position="140"/>
    </location>
</feature>
<evidence type="ECO:0000313" key="3">
    <source>
        <dbReference type="Proteomes" id="UP000000702"/>
    </source>
</evidence>
<dbReference type="Gene3D" id="3.90.79.10">
    <property type="entry name" value="Nucleoside Triphosphate Pyrophosphohydrolase"/>
    <property type="match status" value="1"/>
</dbReference>
<reference evidence="2 3" key="2">
    <citation type="journal article" date="2012" name="Proc. Natl. Acad. Sci. U.S.A.">
        <title>Antigenic diversity is generated by distinct evolutionary mechanisms in African trypanosome species.</title>
        <authorList>
            <person name="Jackson A.P."/>
            <person name="Berry A."/>
            <person name="Aslett M."/>
            <person name="Allison H.C."/>
            <person name="Burton P."/>
            <person name="Vavrova-Anderson J."/>
            <person name="Brown R."/>
            <person name="Browne H."/>
            <person name="Corton N."/>
            <person name="Hauser H."/>
            <person name="Gamble J."/>
            <person name="Gilderthorp R."/>
            <person name="Marcello L."/>
            <person name="McQuillan J."/>
            <person name="Otto T.D."/>
            <person name="Quail M.A."/>
            <person name="Sanders M.J."/>
            <person name="van Tonder A."/>
            <person name="Ginger M.L."/>
            <person name="Field M.C."/>
            <person name="Barry J.D."/>
            <person name="Hertz-Fowler C."/>
            <person name="Berriman M."/>
        </authorList>
    </citation>
    <scope>NUCLEOTIDE SEQUENCE [LARGE SCALE GENOMIC DNA]</scope>
    <source>
        <strain evidence="2 3">IL3000</strain>
    </source>
</reference>
<protein>
    <recommendedName>
        <fullName evidence="1">Large ribosomal subunit protein mL46 N-terminal domain-containing protein</fullName>
    </recommendedName>
</protein>
<dbReference type="SUPFAM" id="SSF55811">
    <property type="entry name" value="Nudix"/>
    <property type="match status" value="1"/>
</dbReference>
<accession>F9W3M9</accession>
<dbReference type="InterPro" id="IPR015797">
    <property type="entry name" value="NUDIX_hydrolase-like_dom_sf"/>
</dbReference>
<dbReference type="GO" id="GO:0005762">
    <property type="term" value="C:mitochondrial large ribosomal subunit"/>
    <property type="evidence" value="ECO:0007669"/>
    <property type="project" value="TreeGrafter"/>
</dbReference>
<dbReference type="PANTHER" id="PTHR13124:SF12">
    <property type="entry name" value="LARGE RIBOSOMAL SUBUNIT PROTEIN ML46"/>
    <property type="match status" value="1"/>
</dbReference>
<gene>
    <name evidence="2" type="ORF">TCIL3000_0_26990</name>
</gene>
<proteinExistence type="predicted"/>
<dbReference type="EMBL" id="CAEQ01000439">
    <property type="protein sequence ID" value="CCD11750.1"/>
    <property type="molecule type" value="Genomic_DNA"/>
</dbReference>
<dbReference type="VEuPathDB" id="TriTrypDB:TcIL3000_0_26990"/>
<keyword evidence="3" id="KW-1185">Reference proteome</keyword>
<comment type="caution">
    <text evidence="2">The sequence shown here is derived from an EMBL/GenBank/DDBJ whole genome shotgun (WGS) entry which is preliminary data.</text>
</comment>
<dbReference type="Pfam" id="PF11788">
    <property type="entry name" value="MRP-L46"/>
    <property type="match status" value="1"/>
</dbReference>
<dbReference type="InterPro" id="IPR040008">
    <property type="entry name" value="Ribosomal_mL46"/>
</dbReference>
<reference evidence="3" key="1">
    <citation type="submission" date="2011-07" db="EMBL/GenBank/DDBJ databases">
        <title>Divergent evolution of antigenic variation in African trypanosomes.</title>
        <authorList>
            <person name="Jackson A.P."/>
            <person name="Berry A."/>
            <person name="Allison H.C."/>
            <person name="Burton P."/>
            <person name="Anderson J."/>
            <person name="Aslett M."/>
            <person name="Brown R."/>
            <person name="Corton N."/>
            <person name="Harris D."/>
            <person name="Hauser H."/>
            <person name="Gamble J."/>
            <person name="Gilderthorp R."/>
            <person name="McQuillan J."/>
            <person name="Quail M.A."/>
            <person name="Sanders M."/>
            <person name="Van Tonder A."/>
            <person name="Ginger M.L."/>
            <person name="Donelson J.E."/>
            <person name="Field M.C."/>
            <person name="Barry J.D."/>
            <person name="Berriman M."/>
            <person name="Hertz-Fowler C."/>
        </authorList>
    </citation>
    <scope>NUCLEOTIDE SEQUENCE [LARGE SCALE GENOMIC DNA]</scope>
    <source>
        <strain evidence="3">IL3000</strain>
    </source>
</reference>
<organism evidence="2 3">
    <name type="scientific">Trypanosoma congolense (strain IL3000)</name>
    <dbReference type="NCBI Taxonomy" id="1068625"/>
    <lineage>
        <taxon>Eukaryota</taxon>
        <taxon>Discoba</taxon>
        <taxon>Euglenozoa</taxon>
        <taxon>Kinetoplastea</taxon>
        <taxon>Metakinetoplastina</taxon>
        <taxon>Trypanosomatida</taxon>
        <taxon>Trypanosomatidae</taxon>
        <taxon>Trypanosoma</taxon>
        <taxon>Nannomonas</taxon>
    </lineage>
</organism>